<dbReference type="InterPro" id="IPR001245">
    <property type="entry name" value="Ser-Thr/Tyr_kinase_cat_dom"/>
</dbReference>
<evidence type="ECO:0000256" key="3">
    <source>
        <dbReference type="ARBA" id="ARBA00004413"/>
    </source>
</evidence>
<evidence type="ECO:0000256" key="2">
    <source>
        <dbReference type="ARBA" id="ARBA00004316"/>
    </source>
</evidence>
<dbReference type="PRINTS" id="PR00109">
    <property type="entry name" value="TYRKINASE"/>
</dbReference>
<feature type="compositionally biased region" description="Polar residues" evidence="18">
    <location>
        <begin position="729"/>
        <end position="741"/>
    </location>
</feature>
<sequence length="959" mass="108577">MPLKPPLPPAALSASPAASPSKSGSPSVVNLHTISSPTSNTLRVHLVDNGFNVVKYGHHTRVREIIQVVTNRLAATPRPCVNLFGLLVRLDNESHWLPRGRPIQKARECFEKTSGQDIRFELRVRYFPSDLRALHEKDRVTFCYVYDQVRNEYLTSIAETVDPEIAIQLGCLEMRRFFKDMPQIALDKKSNFDYLEKEVGLRKFFPLSLLQNSKARSLRKAIQICFKEFAPLSESECMLRFFDILKGVHRFDQHSDKCSLGSNWSVPINLVVSAESGIAYSIDRLTPKQLAVWKDVMSLRTSSDGPAKFVIQIRVEGTDEMLTLTCESQAQSDDIADLINGYCQLETGVERDIWSREKRESRQSSIILSPHYRSQSGGHGSLDHRKSGSGTLDSPSRSDCAEILEDIQDDYSVPLDDDYVVERSGVRISSSSIIGEGHFGNVYKGIFIDKNNRELPVAVKACKEGADRSTTEKFLEEAYIMKQFDHPHIIKLIGVCPETPIWIVMELAKYGELRAYMLNNRESLTRPLLVKYCYQLSKALHYLESKNYVHRDIAARNILVADYDNIKLADFGLSRWIDEESYYKASKGKLPIKWMAPESINFRRFTAASDVWMFAVCCWEILMKGVKPFTGVKNNEVIGLIEAGERLATPDDCPLRLYELMYRCWSYEPSKRPNFSQVAFLLHEINEQEQKWARDGHQENVGGSVASPACEQPPPKPELPPGAKRNVLSPVTNEQSSNASTAVRPPKTNADSNPSHVRSKRPLTIEETAEHVMERGEHLDRMSYLSQRLFELKLKEQLRISEEDDEWLEQTTVSLRPRSTVHEANFMTMNRSAKKRHNPALKSLCNEVTDAVNNILGLADALASKADFFEAVRCLGGKVRSFSAAIDSLKLDLQDRERSKIDPQHQRLGGDMKHVVNSLRLVNTFYETEAEDVYLEGLVCAAKVIAGDVNDLMDLVSDY</sequence>
<dbReference type="GO" id="GO:0008284">
    <property type="term" value="P:positive regulation of cell population proliferation"/>
    <property type="evidence" value="ECO:0007669"/>
    <property type="project" value="UniProtKB-ARBA"/>
</dbReference>
<keyword evidence="16" id="KW-0966">Cell projection</keyword>
<evidence type="ECO:0000259" key="20">
    <source>
        <dbReference type="PROSITE" id="PS50057"/>
    </source>
</evidence>
<proteinExistence type="predicted"/>
<dbReference type="Gene3D" id="1.20.120.330">
    <property type="entry name" value="Nucleotidyltransferases domain 2"/>
    <property type="match status" value="1"/>
</dbReference>
<feature type="region of interest" description="Disordered" evidence="18">
    <location>
        <begin position="691"/>
        <end position="762"/>
    </location>
</feature>
<dbReference type="InterPro" id="IPR000299">
    <property type="entry name" value="FERM_domain"/>
</dbReference>
<dbReference type="SUPFAM" id="SSF47031">
    <property type="entry name" value="Second domain of FERM"/>
    <property type="match status" value="1"/>
</dbReference>
<dbReference type="PANTHER" id="PTHR46221:SF9">
    <property type="entry name" value="NON-SPECIFIC PROTEIN-TYROSINE KINASE"/>
    <property type="match status" value="1"/>
</dbReference>
<feature type="compositionally biased region" description="Polar residues" evidence="18">
    <location>
        <begin position="388"/>
        <end position="397"/>
    </location>
</feature>
<evidence type="ECO:0000256" key="18">
    <source>
        <dbReference type="SAM" id="MobiDB-lite"/>
    </source>
</evidence>
<dbReference type="SUPFAM" id="SSF54236">
    <property type="entry name" value="Ubiquitin-like"/>
    <property type="match status" value="1"/>
</dbReference>
<dbReference type="InterPro" id="IPR049385">
    <property type="entry name" value="FAK1-like_FERM_C"/>
</dbReference>
<evidence type="ECO:0000256" key="12">
    <source>
        <dbReference type="ARBA" id="ARBA00022840"/>
    </source>
</evidence>
<dbReference type="CDD" id="cd14473">
    <property type="entry name" value="FERM_B-lobe"/>
    <property type="match status" value="1"/>
</dbReference>
<dbReference type="GO" id="GO:0005524">
    <property type="term" value="F:ATP binding"/>
    <property type="evidence" value="ECO:0007669"/>
    <property type="project" value="UniProtKB-UniRule"/>
</dbReference>
<feature type="domain" description="Protein kinase" evidence="19">
    <location>
        <begin position="428"/>
        <end position="686"/>
    </location>
</feature>
<dbReference type="SUPFAM" id="SSF50729">
    <property type="entry name" value="PH domain-like"/>
    <property type="match status" value="1"/>
</dbReference>
<evidence type="ECO:0000256" key="7">
    <source>
        <dbReference type="ARBA" id="ARBA00022490"/>
    </source>
</evidence>
<dbReference type="FunFam" id="1.10.510.10:FF:000027">
    <property type="entry name" value="Receptor protein-tyrosine kinase"/>
    <property type="match status" value="1"/>
</dbReference>
<dbReference type="SMART" id="SM00295">
    <property type="entry name" value="B41"/>
    <property type="match status" value="1"/>
</dbReference>
<dbReference type="InterPro" id="IPR011993">
    <property type="entry name" value="PH-like_dom_sf"/>
</dbReference>
<comment type="subcellular location">
    <subcellularLocation>
        <location evidence="1">Cell junction</location>
        <location evidence="1">Focal adhesion</location>
    </subcellularLocation>
    <subcellularLocation>
        <location evidence="3">Cell membrane</location>
        <topology evidence="3">Peripheral membrane protein</topology>
        <orientation evidence="3">Cytoplasmic side</orientation>
    </subcellularLocation>
    <subcellularLocation>
        <location evidence="2">Cell projection</location>
    </subcellularLocation>
    <subcellularLocation>
        <location evidence="4">Cytoplasm</location>
    </subcellularLocation>
</comment>
<reference evidence="21 22" key="1">
    <citation type="journal article" date="2016" name="Nat. Commun.">
        <title>Extremotolerant tardigrade genome and improved radiotolerance of human cultured cells by tardigrade-unique protein.</title>
        <authorList>
            <person name="Hashimoto T."/>
            <person name="Horikawa D.D."/>
            <person name="Saito Y."/>
            <person name="Kuwahara H."/>
            <person name="Kozuka-Hata H."/>
            <person name="Shin-I T."/>
            <person name="Minakuchi Y."/>
            <person name="Ohishi K."/>
            <person name="Motoyama A."/>
            <person name="Aizu T."/>
            <person name="Enomoto A."/>
            <person name="Kondo K."/>
            <person name="Tanaka S."/>
            <person name="Hara Y."/>
            <person name="Koshikawa S."/>
            <person name="Sagara H."/>
            <person name="Miura T."/>
            <person name="Yokobori S."/>
            <person name="Miyagawa K."/>
            <person name="Suzuki Y."/>
            <person name="Kubo T."/>
            <person name="Oyama M."/>
            <person name="Kohara Y."/>
            <person name="Fujiyama A."/>
            <person name="Arakawa K."/>
            <person name="Katayama T."/>
            <person name="Toyoda A."/>
            <person name="Kunieda T."/>
        </authorList>
    </citation>
    <scope>NUCLEOTIDE SEQUENCE [LARGE SCALE GENOMIC DNA]</scope>
    <source>
        <strain evidence="21 22">YOKOZUNA-1</strain>
    </source>
</reference>
<dbReference type="InterPro" id="IPR029071">
    <property type="entry name" value="Ubiquitin-like_domsf"/>
</dbReference>
<dbReference type="Pfam" id="PF03623">
    <property type="entry name" value="Focal_AT"/>
    <property type="match status" value="1"/>
</dbReference>
<dbReference type="InterPro" id="IPR005189">
    <property type="entry name" value="Focal_adhesion_kin_target_dom"/>
</dbReference>
<dbReference type="Gene3D" id="3.10.20.90">
    <property type="entry name" value="Phosphatidylinositol 3-kinase Catalytic Subunit, Chain A, domain 1"/>
    <property type="match status" value="1"/>
</dbReference>
<dbReference type="GO" id="GO:0042995">
    <property type="term" value="C:cell projection"/>
    <property type="evidence" value="ECO:0007669"/>
    <property type="project" value="UniProtKB-SubCell"/>
</dbReference>
<keyword evidence="8" id="KW-0597">Phosphoprotein</keyword>
<dbReference type="InterPro" id="IPR019749">
    <property type="entry name" value="Band_41_domain"/>
</dbReference>
<dbReference type="InterPro" id="IPR019748">
    <property type="entry name" value="FERM_central"/>
</dbReference>
<dbReference type="STRING" id="947166.A0A1D1VCM1"/>
<dbReference type="Pfam" id="PF07714">
    <property type="entry name" value="PK_Tyr_Ser-Thr"/>
    <property type="match status" value="1"/>
</dbReference>
<dbReference type="InterPro" id="IPR000719">
    <property type="entry name" value="Prot_kinase_dom"/>
</dbReference>
<dbReference type="Proteomes" id="UP000186922">
    <property type="component" value="Unassembled WGS sequence"/>
</dbReference>
<dbReference type="InterPro" id="IPR041390">
    <property type="entry name" value="FADK_N"/>
</dbReference>
<dbReference type="InterPro" id="IPR035963">
    <property type="entry name" value="FERM_2"/>
</dbReference>
<dbReference type="InterPro" id="IPR008266">
    <property type="entry name" value="Tyr_kinase_AS"/>
</dbReference>
<protein>
    <recommendedName>
        <fullName evidence="5">non-specific protein-tyrosine kinase</fullName>
        <ecNumber evidence="5">2.7.10.2</ecNumber>
    </recommendedName>
</protein>
<evidence type="ECO:0000256" key="1">
    <source>
        <dbReference type="ARBA" id="ARBA00004246"/>
    </source>
</evidence>
<dbReference type="Gene3D" id="2.30.29.30">
    <property type="entry name" value="Pleckstrin-homology domain (PH domain)/Phosphotyrosine-binding domain (PTB)"/>
    <property type="match status" value="1"/>
</dbReference>
<feature type="region of interest" description="Disordered" evidence="18">
    <location>
        <begin position="365"/>
        <end position="397"/>
    </location>
</feature>
<keyword evidence="9" id="KW-0808">Transferase</keyword>
<organism evidence="21 22">
    <name type="scientific">Ramazzottius varieornatus</name>
    <name type="common">Water bear</name>
    <name type="synonym">Tardigrade</name>
    <dbReference type="NCBI Taxonomy" id="947166"/>
    <lineage>
        <taxon>Eukaryota</taxon>
        <taxon>Metazoa</taxon>
        <taxon>Ecdysozoa</taxon>
        <taxon>Tardigrada</taxon>
        <taxon>Eutardigrada</taxon>
        <taxon>Parachela</taxon>
        <taxon>Hypsibioidea</taxon>
        <taxon>Ramazzottiidae</taxon>
        <taxon>Ramazzottius</taxon>
    </lineage>
</organism>
<keyword evidence="13" id="KW-0965">Cell junction</keyword>
<accession>A0A1D1VCM1</accession>
<dbReference type="PROSITE" id="PS50011">
    <property type="entry name" value="PROTEIN_KINASE_DOM"/>
    <property type="match status" value="1"/>
</dbReference>
<evidence type="ECO:0000256" key="17">
    <source>
        <dbReference type="PROSITE-ProRule" id="PRU10141"/>
    </source>
</evidence>
<dbReference type="SUPFAM" id="SSF56112">
    <property type="entry name" value="Protein kinase-like (PK-like)"/>
    <property type="match status" value="1"/>
</dbReference>
<keyword evidence="22" id="KW-1185">Reference proteome</keyword>
<keyword evidence="10 17" id="KW-0547">Nucleotide-binding</keyword>
<dbReference type="InterPro" id="IPR020635">
    <property type="entry name" value="Tyr_kinase_cat_dom"/>
</dbReference>
<dbReference type="InterPro" id="IPR017441">
    <property type="entry name" value="Protein_kinase_ATP_BS"/>
</dbReference>
<dbReference type="PROSITE" id="PS50057">
    <property type="entry name" value="FERM_3"/>
    <property type="match status" value="1"/>
</dbReference>
<feature type="domain" description="FERM" evidence="20">
    <location>
        <begin position="40"/>
        <end position="350"/>
    </location>
</feature>
<evidence type="ECO:0000256" key="15">
    <source>
        <dbReference type="ARBA" id="ARBA00023137"/>
    </source>
</evidence>
<dbReference type="SUPFAM" id="SSF68993">
    <property type="entry name" value="FAT domain of focal adhesion kinase"/>
    <property type="match status" value="1"/>
</dbReference>
<evidence type="ECO:0000256" key="5">
    <source>
        <dbReference type="ARBA" id="ARBA00011903"/>
    </source>
</evidence>
<dbReference type="Pfam" id="PF18038">
    <property type="entry name" value="FERM_N_2"/>
    <property type="match status" value="1"/>
</dbReference>
<dbReference type="Gene3D" id="1.10.510.10">
    <property type="entry name" value="Transferase(Phosphotransferase) domain 1"/>
    <property type="match status" value="1"/>
</dbReference>
<dbReference type="GO" id="GO:0007172">
    <property type="term" value="P:signal complex assembly"/>
    <property type="evidence" value="ECO:0007669"/>
    <property type="project" value="InterPro"/>
</dbReference>
<feature type="compositionally biased region" description="Pro residues" evidence="18">
    <location>
        <begin position="711"/>
        <end position="720"/>
    </location>
</feature>
<evidence type="ECO:0000256" key="8">
    <source>
        <dbReference type="ARBA" id="ARBA00022553"/>
    </source>
</evidence>
<evidence type="ECO:0000256" key="16">
    <source>
        <dbReference type="ARBA" id="ARBA00023273"/>
    </source>
</evidence>
<dbReference type="Gene3D" id="3.30.200.20">
    <property type="entry name" value="Phosphorylase Kinase, domain 1"/>
    <property type="match status" value="1"/>
</dbReference>
<evidence type="ECO:0000259" key="19">
    <source>
        <dbReference type="PROSITE" id="PS50011"/>
    </source>
</evidence>
<dbReference type="EMBL" id="BDGG01000004">
    <property type="protein sequence ID" value="GAU98565.1"/>
    <property type="molecule type" value="Genomic_DNA"/>
</dbReference>
<feature type="region of interest" description="Disordered" evidence="18">
    <location>
        <begin position="1"/>
        <end position="32"/>
    </location>
</feature>
<evidence type="ECO:0000256" key="13">
    <source>
        <dbReference type="ARBA" id="ARBA00022949"/>
    </source>
</evidence>
<dbReference type="GO" id="GO:0005925">
    <property type="term" value="C:focal adhesion"/>
    <property type="evidence" value="ECO:0007669"/>
    <property type="project" value="UniProtKB-SubCell"/>
</dbReference>
<evidence type="ECO:0000256" key="9">
    <source>
        <dbReference type="ARBA" id="ARBA00022679"/>
    </source>
</evidence>
<evidence type="ECO:0000313" key="21">
    <source>
        <dbReference type="EMBL" id="GAU98565.1"/>
    </source>
</evidence>
<dbReference type="EC" id="2.7.10.2" evidence="5"/>
<dbReference type="InterPro" id="IPR036137">
    <property type="entry name" value="Focal_adhe_kin_target_dom_sf"/>
</dbReference>
<name>A0A1D1VCM1_RAMVA</name>
<dbReference type="Pfam" id="PF00373">
    <property type="entry name" value="FERM_M"/>
    <property type="match status" value="1"/>
</dbReference>
<evidence type="ECO:0000256" key="11">
    <source>
        <dbReference type="ARBA" id="ARBA00022777"/>
    </source>
</evidence>
<dbReference type="OrthoDB" id="9976756at2759"/>
<evidence type="ECO:0000256" key="4">
    <source>
        <dbReference type="ARBA" id="ARBA00004496"/>
    </source>
</evidence>
<keyword evidence="12 17" id="KW-0067">ATP-binding</keyword>
<dbReference type="FunFam" id="1.20.80.10:FF:000004">
    <property type="entry name" value="Protein-tyrosine kinase 2-beta isoform 1"/>
    <property type="match status" value="1"/>
</dbReference>
<dbReference type="PROSITE" id="PS00107">
    <property type="entry name" value="PROTEIN_KINASE_ATP"/>
    <property type="match status" value="1"/>
</dbReference>
<keyword evidence="15" id="KW-0829">Tyrosine-protein kinase</keyword>
<dbReference type="Pfam" id="PF21477">
    <property type="entry name" value="FERM_C_FAK1"/>
    <property type="match status" value="1"/>
</dbReference>
<feature type="compositionally biased region" description="Low complexity" evidence="18">
    <location>
        <begin position="10"/>
        <end position="27"/>
    </location>
</feature>
<dbReference type="PANTHER" id="PTHR46221">
    <property type="entry name" value="FERM AND PDZ DOMAIN-CONTAINING PROTEIN FAMILY MEMBER"/>
    <property type="match status" value="1"/>
</dbReference>
<feature type="compositionally biased region" description="Polar residues" evidence="18">
    <location>
        <begin position="365"/>
        <end position="376"/>
    </location>
</feature>
<dbReference type="GO" id="GO:0005737">
    <property type="term" value="C:cytoplasm"/>
    <property type="evidence" value="ECO:0007669"/>
    <property type="project" value="UniProtKB-SubCell"/>
</dbReference>
<evidence type="ECO:0000256" key="14">
    <source>
        <dbReference type="ARBA" id="ARBA00023136"/>
    </source>
</evidence>
<dbReference type="GO" id="GO:0004715">
    <property type="term" value="F:non-membrane spanning protein tyrosine kinase activity"/>
    <property type="evidence" value="ECO:0007669"/>
    <property type="project" value="UniProtKB-EC"/>
</dbReference>
<dbReference type="GO" id="GO:0007165">
    <property type="term" value="P:signal transduction"/>
    <property type="evidence" value="ECO:0007669"/>
    <property type="project" value="UniProtKB-ARBA"/>
</dbReference>
<keyword evidence="7" id="KW-0963">Cytoplasm</keyword>
<comment type="caution">
    <text evidence="21">The sequence shown here is derived from an EMBL/GenBank/DDBJ whole genome shotgun (WGS) entry which is preliminary data.</text>
</comment>
<dbReference type="InterPro" id="IPR014352">
    <property type="entry name" value="FERM/acyl-CoA-bd_prot_sf"/>
</dbReference>
<feature type="binding site" evidence="17">
    <location>
        <position position="460"/>
    </location>
    <ligand>
        <name>ATP</name>
        <dbReference type="ChEBI" id="CHEBI:30616"/>
    </ligand>
</feature>
<gene>
    <name evidence="21" type="primary">RvY_09694-1</name>
    <name evidence="21" type="synonym">RvY_09694.1</name>
    <name evidence="21" type="ORF">RvY_09694</name>
</gene>
<keyword evidence="6" id="KW-1003">Cell membrane</keyword>
<keyword evidence="14" id="KW-0472">Membrane</keyword>
<evidence type="ECO:0000256" key="10">
    <source>
        <dbReference type="ARBA" id="ARBA00022741"/>
    </source>
</evidence>
<dbReference type="SMART" id="SM00219">
    <property type="entry name" value="TyrKc"/>
    <property type="match status" value="1"/>
</dbReference>
<dbReference type="InterPro" id="IPR011009">
    <property type="entry name" value="Kinase-like_dom_sf"/>
</dbReference>
<evidence type="ECO:0000313" key="22">
    <source>
        <dbReference type="Proteomes" id="UP000186922"/>
    </source>
</evidence>
<dbReference type="PROSITE" id="PS00109">
    <property type="entry name" value="PROTEIN_KINASE_TYR"/>
    <property type="match status" value="1"/>
</dbReference>
<keyword evidence="11" id="KW-0418">Kinase</keyword>
<evidence type="ECO:0000256" key="6">
    <source>
        <dbReference type="ARBA" id="ARBA00022475"/>
    </source>
</evidence>
<dbReference type="Gene3D" id="1.20.80.10">
    <property type="match status" value="1"/>
</dbReference>
<dbReference type="AlphaFoldDB" id="A0A1D1VCM1"/>
<dbReference type="GO" id="GO:0005886">
    <property type="term" value="C:plasma membrane"/>
    <property type="evidence" value="ECO:0007669"/>
    <property type="project" value="UniProtKB-SubCell"/>
</dbReference>